<sequence>MKKWVINMVVIIIIVGAGASVYGYFSDKRELPSTSTTQTLMASAEFGYVEATYKNSLS</sequence>
<keyword evidence="1" id="KW-0472">Membrane</keyword>
<protein>
    <submittedName>
        <fullName evidence="2">Uncharacterized protein</fullName>
    </submittedName>
</protein>
<name>A0A4R2BN79_9BACI</name>
<gene>
    <name evidence="2" type="ORF">EV146_101404</name>
</gene>
<keyword evidence="1" id="KW-0812">Transmembrane</keyword>
<feature type="transmembrane region" description="Helical" evidence="1">
    <location>
        <begin position="6"/>
        <end position="25"/>
    </location>
</feature>
<evidence type="ECO:0000313" key="2">
    <source>
        <dbReference type="EMBL" id="TCN28073.1"/>
    </source>
</evidence>
<dbReference type="Proteomes" id="UP000295689">
    <property type="component" value="Unassembled WGS sequence"/>
</dbReference>
<evidence type="ECO:0000256" key="1">
    <source>
        <dbReference type="SAM" id="Phobius"/>
    </source>
</evidence>
<organism evidence="2 3">
    <name type="scientific">Mesobacillus foraminis</name>
    <dbReference type="NCBI Taxonomy" id="279826"/>
    <lineage>
        <taxon>Bacteria</taxon>
        <taxon>Bacillati</taxon>
        <taxon>Bacillota</taxon>
        <taxon>Bacilli</taxon>
        <taxon>Bacillales</taxon>
        <taxon>Bacillaceae</taxon>
        <taxon>Mesobacillus</taxon>
    </lineage>
</organism>
<dbReference type="RefSeq" id="WP_158286967.1">
    <property type="nucleotide sequence ID" value="NZ_JABUHM010000006.1"/>
</dbReference>
<evidence type="ECO:0000313" key="3">
    <source>
        <dbReference type="Proteomes" id="UP000295689"/>
    </source>
</evidence>
<comment type="caution">
    <text evidence="2">The sequence shown here is derived from an EMBL/GenBank/DDBJ whole genome shotgun (WGS) entry which is preliminary data.</text>
</comment>
<proteinExistence type="predicted"/>
<keyword evidence="1" id="KW-1133">Transmembrane helix</keyword>
<dbReference type="AlphaFoldDB" id="A0A4R2BN79"/>
<accession>A0A4R2BN79</accession>
<dbReference type="EMBL" id="SLVV01000001">
    <property type="protein sequence ID" value="TCN28073.1"/>
    <property type="molecule type" value="Genomic_DNA"/>
</dbReference>
<reference evidence="2 3" key="1">
    <citation type="journal article" date="2015" name="Stand. Genomic Sci.">
        <title>Genomic Encyclopedia of Bacterial and Archaeal Type Strains, Phase III: the genomes of soil and plant-associated and newly described type strains.</title>
        <authorList>
            <person name="Whitman W.B."/>
            <person name="Woyke T."/>
            <person name="Klenk H.P."/>
            <person name="Zhou Y."/>
            <person name="Lilburn T.G."/>
            <person name="Beck B.J."/>
            <person name="De Vos P."/>
            <person name="Vandamme P."/>
            <person name="Eisen J.A."/>
            <person name="Garrity G."/>
            <person name="Hugenholtz P."/>
            <person name="Kyrpides N.C."/>
        </authorList>
    </citation>
    <scope>NUCLEOTIDE SEQUENCE [LARGE SCALE GENOMIC DNA]</scope>
    <source>
        <strain evidence="2 3">CV53</strain>
    </source>
</reference>
<keyword evidence="3" id="KW-1185">Reference proteome</keyword>